<reference evidence="1" key="1">
    <citation type="submission" date="2021-05" db="EMBL/GenBank/DDBJ databases">
        <title>Draft genomes of bacteria isolated from model marine particles.</title>
        <authorList>
            <person name="Datta M.S."/>
            <person name="Schwartzman J.A."/>
            <person name="Enke T.N."/>
            <person name="Saavedra J."/>
            <person name="Cermak N."/>
            <person name="Cordero O.X."/>
        </authorList>
    </citation>
    <scope>NUCLEOTIDE SEQUENCE</scope>
    <source>
        <strain evidence="1">I2M19</strain>
    </source>
</reference>
<sequence>MVKKCFQKSGIGKKLFFILLIGVVPNLSIAQSEAGWGIKGGLNYNANGDYFDAVEDAYKDPTANAGFHIGVFGKTGGFIFLKPELVYTNTKTDYDGDAFKMQKIDGTILAGLDVIGPLSLFAGPSFQYIIDSEFESLSIGDLEKDYTVGLNIGLGFNLKRIGIDLRYERAFTKNEASIIDSNFPGGATGRIDTRSNQLILSLSLLL</sequence>
<proteinExistence type="predicted"/>
<accession>A0ACC5UCN7</accession>
<dbReference type="EMBL" id="JAHKPD010000025">
    <property type="protein sequence ID" value="MBU2952009.1"/>
    <property type="molecule type" value="Genomic_DNA"/>
</dbReference>
<gene>
    <name evidence="1" type="ORF">KO493_15010</name>
</gene>
<protein>
    <submittedName>
        <fullName evidence="1">PorT family protein</fullName>
    </submittedName>
</protein>
<dbReference type="Proteomes" id="UP001647509">
    <property type="component" value="Unassembled WGS sequence"/>
</dbReference>
<comment type="caution">
    <text evidence="1">The sequence shown here is derived from an EMBL/GenBank/DDBJ whole genome shotgun (WGS) entry which is preliminary data.</text>
</comment>
<keyword evidence="2" id="KW-1185">Reference proteome</keyword>
<name>A0ACC5UCN7_9FLAO</name>
<evidence type="ECO:0000313" key="1">
    <source>
        <dbReference type="EMBL" id="MBU2952009.1"/>
    </source>
</evidence>
<organism evidence="1 2">
    <name type="scientific">Pseudotamlana agarivorans</name>
    <dbReference type="NCBI Taxonomy" id="481183"/>
    <lineage>
        <taxon>Bacteria</taxon>
        <taxon>Pseudomonadati</taxon>
        <taxon>Bacteroidota</taxon>
        <taxon>Flavobacteriia</taxon>
        <taxon>Flavobacteriales</taxon>
        <taxon>Flavobacteriaceae</taxon>
        <taxon>Pseudotamlana</taxon>
    </lineage>
</organism>
<evidence type="ECO:0000313" key="2">
    <source>
        <dbReference type="Proteomes" id="UP001647509"/>
    </source>
</evidence>